<keyword evidence="4 6" id="KW-1133">Transmembrane helix</keyword>
<keyword evidence="5 6" id="KW-0472">Membrane</keyword>
<protein>
    <submittedName>
        <fullName evidence="8 9">RDD family</fullName>
    </submittedName>
</protein>
<dbReference type="KEGG" id="ccau:EG346_10655"/>
<evidence type="ECO:0000313" key="9">
    <source>
        <dbReference type="EMBL" id="STC92747.1"/>
    </source>
</evidence>
<feature type="transmembrane region" description="Helical" evidence="6">
    <location>
        <begin position="27"/>
        <end position="49"/>
    </location>
</feature>
<keyword evidence="2" id="KW-1003">Cell membrane</keyword>
<dbReference type="GO" id="GO:0005886">
    <property type="term" value="C:plasma membrane"/>
    <property type="evidence" value="ECO:0007669"/>
    <property type="project" value="UniProtKB-SubCell"/>
</dbReference>
<dbReference type="InterPro" id="IPR010432">
    <property type="entry name" value="RDD"/>
</dbReference>
<dbReference type="PANTHER" id="PTHR36115">
    <property type="entry name" value="PROLINE-RICH ANTIGEN HOMOLOG-RELATED"/>
    <property type="match status" value="1"/>
</dbReference>
<proteinExistence type="predicted"/>
<evidence type="ECO:0000256" key="5">
    <source>
        <dbReference type="ARBA" id="ARBA00023136"/>
    </source>
</evidence>
<organism evidence="9 10">
    <name type="scientific">Chryseobacterium carnipullorum</name>
    <dbReference type="NCBI Taxonomy" id="1124835"/>
    <lineage>
        <taxon>Bacteria</taxon>
        <taxon>Pseudomonadati</taxon>
        <taxon>Bacteroidota</taxon>
        <taxon>Flavobacteriia</taxon>
        <taxon>Flavobacteriales</taxon>
        <taxon>Weeksellaceae</taxon>
        <taxon>Chryseobacterium group</taxon>
        <taxon>Chryseobacterium</taxon>
    </lineage>
</organism>
<dbReference type="EMBL" id="UFVQ01000003">
    <property type="protein sequence ID" value="STC92747.1"/>
    <property type="molecule type" value="Genomic_DNA"/>
</dbReference>
<evidence type="ECO:0000256" key="3">
    <source>
        <dbReference type="ARBA" id="ARBA00022692"/>
    </source>
</evidence>
<reference evidence="11" key="3">
    <citation type="submission" date="2018-11" db="EMBL/GenBank/DDBJ databases">
        <title>Proposal to divide the Flavobacteriaceae and reorganize its genera based on Amino Acid Identity values calculated from whole genome sequences.</title>
        <authorList>
            <person name="Nicholson A.C."/>
            <person name="Gulvik C.A."/>
            <person name="Whitney A.M."/>
            <person name="Humrighouse B.W."/>
            <person name="Bell M."/>
            <person name="Holmes B."/>
            <person name="Steigerwalt A.G."/>
            <person name="Villarma A."/>
            <person name="Sheth M."/>
            <person name="Batra D."/>
            <person name="Pryor J."/>
            <person name="Bernardet J.-F."/>
            <person name="Hugo C."/>
            <person name="Kampfer P."/>
            <person name="Newman J."/>
            <person name="McQuiston J.R."/>
        </authorList>
    </citation>
    <scope>NUCLEOTIDE SEQUENCE [LARGE SCALE GENOMIC DNA]</scope>
    <source>
        <strain evidence="11">G0188</strain>
    </source>
</reference>
<dbReference type="AlphaFoldDB" id="A0A376DP40"/>
<dbReference type="OrthoDB" id="762068at2"/>
<reference evidence="9 10" key="1">
    <citation type="submission" date="2018-06" db="EMBL/GenBank/DDBJ databases">
        <authorList>
            <consortium name="Pathogen Informatics"/>
            <person name="Doyle S."/>
        </authorList>
    </citation>
    <scope>NUCLEOTIDE SEQUENCE [LARGE SCALE GENOMIC DNA]</scope>
    <source>
        <strain evidence="9 10">NCTC13533</strain>
    </source>
</reference>
<accession>A0A3G6M5Z1</accession>
<evidence type="ECO:0000313" key="8">
    <source>
        <dbReference type="EMBL" id="AZA48613.1"/>
    </source>
</evidence>
<dbReference type="InterPro" id="IPR051791">
    <property type="entry name" value="Pra-immunoreactive"/>
</dbReference>
<feature type="transmembrane region" description="Helical" evidence="6">
    <location>
        <begin position="61"/>
        <end position="81"/>
    </location>
</feature>
<sequence length="168" mass="19211">MRKYLAIVDRHKATSGTRFINLLLDRLFIQVIYYVFFFIVGVGYAVVYGEGFDTESANQSFMFKLITLLTYLTISFSYFFFMEFYLGKTIGKYITGTEVISIDGNKPTAGQIIARTFSRAVPFDSLSFLGNNGWHDSWSDTRVIKGKNYVTERQSKEEINSIGAKEMS</sequence>
<dbReference type="EMBL" id="CP033920">
    <property type="protein sequence ID" value="AZA48613.1"/>
    <property type="molecule type" value="Genomic_DNA"/>
</dbReference>
<evidence type="ECO:0000256" key="4">
    <source>
        <dbReference type="ARBA" id="ARBA00022989"/>
    </source>
</evidence>
<evidence type="ECO:0000313" key="11">
    <source>
        <dbReference type="Proteomes" id="UP000273270"/>
    </source>
</evidence>
<feature type="domain" description="RDD" evidence="7">
    <location>
        <begin position="13"/>
        <end position="126"/>
    </location>
</feature>
<dbReference type="PANTHER" id="PTHR36115:SF4">
    <property type="entry name" value="MEMBRANE PROTEIN"/>
    <property type="match status" value="1"/>
</dbReference>
<reference evidence="8" key="2">
    <citation type="submission" date="2018-11" db="EMBL/GenBank/DDBJ databases">
        <title>Proposal to divide the Flavobacteriaceae and reorganize its genera based on Amino Acid Identity values calculated from whole genome sequences.</title>
        <authorList>
            <person name="Nicholson A.C."/>
            <person name="Gulvik C.A."/>
            <person name="Whitney A.M."/>
            <person name="Humrighouse B.W."/>
            <person name="Bell M."/>
            <person name="Holmes B."/>
            <person name="Steigerwalt A."/>
            <person name="Villarma A."/>
            <person name="Sheth M."/>
            <person name="Batra D."/>
            <person name="Pryor J."/>
            <person name="Bernardet J.-F."/>
            <person name="Hugo C."/>
            <person name="Kampfer P."/>
            <person name="Newman J."/>
            <person name="Mcquiston J.R."/>
        </authorList>
    </citation>
    <scope>NUCLEOTIDE SEQUENCE [LARGE SCALE GENOMIC DNA]</scope>
    <source>
        <strain evidence="8">G0188</strain>
    </source>
</reference>
<evidence type="ECO:0000259" key="7">
    <source>
        <dbReference type="Pfam" id="PF06271"/>
    </source>
</evidence>
<comment type="subcellular location">
    <subcellularLocation>
        <location evidence="1">Cell membrane</location>
        <topology evidence="1">Multi-pass membrane protein</topology>
    </subcellularLocation>
</comment>
<evidence type="ECO:0000256" key="6">
    <source>
        <dbReference type="SAM" id="Phobius"/>
    </source>
</evidence>
<gene>
    <name evidence="8" type="ORF">EG346_10655</name>
    <name evidence="9" type="ORF">NCTC13533_00519</name>
</gene>
<dbReference type="Proteomes" id="UP000255224">
    <property type="component" value="Unassembled WGS sequence"/>
</dbReference>
<evidence type="ECO:0000313" key="10">
    <source>
        <dbReference type="Proteomes" id="UP000255224"/>
    </source>
</evidence>
<evidence type="ECO:0000256" key="1">
    <source>
        <dbReference type="ARBA" id="ARBA00004651"/>
    </source>
</evidence>
<dbReference type="STRING" id="297244.SAMN05421639_104384"/>
<keyword evidence="3 6" id="KW-0812">Transmembrane</keyword>
<dbReference type="Proteomes" id="UP000273270">
    <property type="component" value="Chromosome"/>
</dbReference>
<keyword evidence="11" id="KW-1185">Reference proteome</keyword>
<evidence type="ECO:0000256" key="2">
    <source>
        <dbReference type="ARBA" id="ARBA00022475"/>
    </source>
</evidence>
<accession>A0A376DP40</accession>
<name>A0A376DP40_CHRCU</name>
<dbReference type="Pfam" id="PF06271">
    <property type="entry name" value="RDD"/>
    <property type="match status" value="1"/>
</dbReference>
<dbReference type="RefSeq" id="WP_123878524.1">
    <property type="nucleotide sequence ID" value="NZ_CP033920.1"/>
</dbReference>